<organism evidence="2 3">
    <name type="scientific">Ramlibacter ginsenosidimutans</name>
    <dbReference type="NCBI Taxonomy" id="502333"/>
    <lineage>
        <taxon>Bacteria</taxon>
        <taxon>Pseudomonadati</taxon>
        <taxon>Pseudomonadota</taxon>
        <taxon>Betaproteobacteria</taxon>
        <taxon>Burkholderiales</taxon>
        <taxon>Comamonadaceae</taxon>
        <taxon>Ramlibacter</taxon>
    </lineage>
</organism>
<dbReference type="RefSeq" id="WP_201175388.1">
    <property type="nucleotide sequence ID" value="NZ_JAEPWM010000009.1"/>
</dbReference>
<evidence type="ECO:0000313" key="2">
    <source>
        <dbReference type="EMBL" id="MBK6008314.1"/>
    </source>
</evidence>
<reference evidence="2" key="2">
    <citation type="submission" date="2021-01" db="EMBL/GenBank/DDBJ databases">
        <authorList>
            <person name="Kang M."/>
        </authorList>
    </citation>
    <scope>NUCLEOTIDE SEQUENCE</scope>
    <source>
        <strain evidence="2">KACC 17527</strain>
    </source>
</reference>
<keyword evidence="1" id="KW-1133">Transmembrane helix</keyword>
<evidence type="ECO:0000313" key="3">
    <source>
        <dbReference type="Proteomes" id="UP000630528"/>
    </source>
</evidence>
<reference evidence="2" key="1">
    <citation type="journal article" date="2012" name="J. Microbiol. Biotechnol.">
        <title>Ramlibacter ginsenosidimutans sp. nov., with ginsenoside-converting activity.</title>
        <authorList>
            <person name="Wang L."/>
            <person name="An D.S."/>
            <person name="Kim S.G."/>
            <person name="Jin F.X."/>
            <person name="Kim S.C."/>
            <person name="Lee S.T."/>
            <person name="Im W.T."/>
        </authorList>
    </citation>
    <scope>NUCLEOTIDE SEQUENCE</scope>
    <source>
        <strain evidence="2">KACC 17527</strain>
    </source>
</reference>
<keyword evidence="1" id="KW-0812">Transmembrane</keyword>
<protein>
    <submittedName>
        <fullName evidence="2">Uncharacterized protein</fullName>
    </submittedName>
</protein>
<evidence type="ECO:0000256" key="1">
    <source>
        <dbReference type="SAM" id="Phobius"/>
    </source>
</evidence>
<comment type="caution">
    <text evidence="2">The sequence shown here is derived from an EMBL/GenBank/DDBJ whole genome shotgun (WGS) entry which is preliminary data.</text>
</comment>
<keyword evidence="3" id="KW-1185">Reference proteome</keyword>
<sequence length="61" mass="6484">MFGLPPYAWFFVFAIIAAAAARVLVGRVRDDAASFPGWILYAVAIGCVILGVATLWLGRAA</sequence>
<feature type="transmembrane region" description="Helical" evidence="1">
    <location>
        <begin position="37"/>
        <end position="58"/>
    </location>
</feature>
<accession>A0A934WMY9</accession>
<gene>
    <name evidence="2" type="ORF">JJB11_19585</name>
</gene>
<keyword evidence="1" id="KW-0472">Membrane</keyword>
<dbReference type="EMBL" id="JAEPWM010000009">
    <property type="protein sequence ID" value="MBK6008314.1"/>
    <property type="molecule type" value="Genomic_DNA"/>
</dbReference>
<feature type="transmembrane region" description="Helical" evidence="1">
    <location>
        <begin position="6"/>
        <end position="25"/>
    </location>
</feature>
<proteinExistence type="predicted"/>
<dbReference type="Proteomes" id="UP000630528">
    <property type="component" value="Unassembled WGS sequence"/>
</dbReference>
<name>A0A934WMY9_9BURK</name>
<dbReference type="AlphaFoldDB" id="A0A934WMY9"/>